<dbReference type="EMBL" id="CAJOAX010019992">
    <property type="protein sequence ID" value="CAF4191952.1"/>
    <property type="molecule type" value="Genomic_DNA"/>
</dbReference>
<evidence type="ECO:0000313" key="2">
    <source>
        <dbReference type="Proteomes" id="UP000663823"/>
    </source>
</evidence>
<dbReference type="AlphaFoldDB" id="A0A820AWK8"/>
<gene>
    <name evidence="1" type="ORF">OTI717_LOCUS38189</name>
</gene>
<proteinExistence type="predicted"/>
<name>A0A820AWK8_9BILA</name>
<sequence length="33" mass="3768">MINDESQFMLIHNEITPKPMPRQSQVALDIALS</sequence>
<reference evidence="1" key="1">
    <citation type="submission" date="2021-02" db="EMBL/GenBank/DDBJ databases">
        <authorList>
            <person name="Nowell W R."/>
        </authorList>
    </citation>
    <scope>NUCLEOTIDE SEQUENCE</scope>
</reference>
<evidence type="ECO:0000313" key="1">
    <source>
        <dbReference type="EMBL" id="CAF4191952.1"/>
    </source>
</evidence>
<organism evidence="1 2">
    <name type="scientific">Rotaria sordida</name>
    <dbReference type="NCBI Taxonomy" id="392033"/>
    <lineage>
        <taxon>Eukaryota</taxon>
        <taxon>Metazoa</taxon>
        <taxon>Spiralia</taxon>
        <taxon>Gnathifera</taxon>
        <taxon>Rotifera</taxon>
        <taxon>Eurotatoria</taxon>
        <taxon>Bdelloidea</taxon>
        <taxon>Philodinida</taxon>
        <taxon>Philodinidae</taxon>
        <taxon>Rotaria</taxon>
    </lineage>
</organism>
<comment type="caution">
    <text evidence="1">The sequence shown here is derived from an EMBL/GenBank/DDBJ whole genome shotgun (WGS) entry which is preliminary data.</text>
</comment>
<feature type="non-terminal residue" evidence="1">
    <location>
        <position position="33"/>
    </location>
</feature>
<protein>
    <submittedName>
        <fullName evidence="1">Uncharacterized protein</fullName>
    </submittedName>
</protein>
<accession>A0A820AWK8</accession>
<dbReference type="Proteomes" id="UP000663823">
    <property type="component" value="Unassembled WGS sequence"/>
</dbReference>